<evidence type="ECO:0000313" key="1">
    <source>
        <dbReference type="EMBL" id="GAA3990548.1"/>
    </source>
</evidence>
<dbReference type="RefSeq" id="WP_344870985.1">
    <property type="nucleotide sequence ID" value="NZ_BAABAL010000004.1"/>
</dbReference>
<reference evidence="2" key="1">
    <citation type="journal article" date="2019" name="Int. J. Syst. Evol. Microbiol.">
        <title>The Global Catalogue of Microorganisms (GCM) 10K type strain sequencing project: providing services to taxonomists for standard genome sequencing and annotation.</title>
        <authorList>
            <consortium name="The Broad Institute Genomics Platform"/>
            <consortium name="The Broad Institute Genome Sequencing Center for Infectious Disease"/>
            <person name="Wu L."/>
            <person name="Ma J."/>
        </authorList>
    </citation>
    <scope>NUCLEOTIDE SEQUENCE [LARGE SCALE GENOMIC DNA]</scope>
    <source>
        <strain evidence="2">JCM 17342</strain>
    </source>
</reference>
<proteinExistence type="predicted"/>
<organism evidence="1 2">
    <name type="scientific">Allokutzneria multivorans</name>
    <dbReference type="NCBI Taxonomy" id="1142134"/>
    <lineage>
        <taxon>Bacteria</taxon>
        <taxon>Bacillati</taxon>
        <taxon>Actinomycetota</taxon>
        <taxon>Actinomycetes</taxon>
        <taxon>Pseudonocardiales</taxon>
        <taxon>Pseudonocardiaceae</taxon>
        <taxon>Allokutzneria</taxon>
    </lineage>
</organism>
<sequence>MSFMDLLVDFARTGRIGPLHCGMSLAEAEDLLGPGRPHPAIVMKGPDINGYPYGWSDLDLSVTRRTVSRVRVQLWPGSTAKLPPLVLPDSESFEATVLREDMIAALDAAGCAHEVDERLTFGTQSGILTRPAGVGMIFCLPASNTDVADHERYYLHSIHKDAS</sequence>
<protein>
    <submittedName>
        <fullName evidence="1">Uncharacterized protein</fullName>
    </submittedName>
</protein>
<dbReference type="EMBL" id="BAABAL010000004">
    <property type="protein sequence ID" value="GAA3990548.1"/>
    <property type="molecule type" value="Genomic_DNA"/>
</dbReference>
<accession>A0ABP7R0A0</accession>
<keyword evidence="2" id="KW-1185">Reference proteome</keyword>
<dbReference type="Proteomes" id="UP001501747">
    <property type="component" value="Unassembled WGS sequence"/>
</dbReference>
<name>A0ABP7R0A0_9PSEU</name>
<comment type="caution">
    <text evidence="1">The sequence shown here is derived from an EMBL/GenBank/DDBJ whole genome shotgun (WGS) entry which is preliminary data.</text>
</comment>
<gene>
    <name evidence="1" type="ORF">GCM10022247_06650</name>
</gene>
<evidence type="ECO:0000313" key="2">
    <source>
        <dbReference type="Proteomes" id="UP001501747"/>
    </source>
</evidence>